<keyword evidence="5" id="KW-1185">Reference proteome</keyword>
<dbReference type="NCBIfam" id="TIGR00621">
    <property type="entry name" value="ssb"/>
    <property type="match status" value="1"/>
</dbReference>
<evidence type="ECO:0000256" key="3">
    <source>
        <dbReference type="PIRNR" id="PIRNR002070"/>
    </source>
</evidence>
<dbReference type="EMBL" id="JANURM010000009">
    <property type="protein sequence ID" value="MDL0089190.1"/>
    <property type="molecule type" value="Genomic_DNA"/>
</dbReference>
<comment type="caution">
    <text evidence="2">Lacks conserved residue(s) required for the propagation of feature annotation.</text>
</comment>
<dbReference type="Gene3D" id="2.40.50.140">
    <property type="entry name" value="Nucleic acid-binding proteins"/>
    <property type="match status" value="1"/>
</dbReference>
<organism evidence="4 5">
    <name type="scientific">Campylobacter gastrosuis</name>
    <dbReference type="NCBI Taxonomy" id="2974576"/>
    <lineage>
        <taxon>Bacteria</taxon>
        <taxon>Pseudomonadati</taxon>
        <taxon>Campylobacterota</taxon>
        <taxon>Epsilonproteobacteria</taxon>
        <taxon>Campylobacterales</taxon>
        <taxon>Campylobacteraceae</taxon>
        <taxon>Campylobacter</taxon>
    </lineage>
</organism>
<dbReference type="PIRSF" id="PIRSF002070">
    <property type="entry name" value="SSB"/>
    <property type="match status" value="1"/>
</dbReference>
<dbReference type="GO" id="GO:0003677">
    <property type="term" value="F:DNA binding"/>
    <property type="evidence" value="ECO:0007669"/>
    <property type="project" value="UniProtKB-KW"/>
</dbReference>
<dbReference type="HAMAP" id="MF_00984">
    <property type="entry name" value="SSB"/>
    <property type="match status" value="1"/>
</dbReference>
<comment type="subunit">
    <text evidence="2">Homotetramer.</text>
</comment>
<protein>
    <recommendedName>
        <fullName evidence="2 3">Single-stranded DNA-binding protein</fullName>
        <shortName evidence="2">SSB</shortName>
    </recommendedName>
</protein>
<dbReference type="PROSITE" id="PS50935">
    <property type="entry name" value="SSB"/>
    <property type="match status" value="1"/>
</dbReference>
<evidence type="ECO:0000313" key="5">
    <source>
        <dbReference type="Proteomes" id="UP001173801"/>
    </source>
</evidence>
<comment type="caution">
    <text evidence="4">The sequence shown here is derived from an EMBL/GenBank/DDBJ whole genome shotgun (WGS) entry which is preliminary data.</text>
</comment>
<reference evidence="4" key="2">
    <citation type="journal article" date="2023" name="Microorganisms">
        <title>Isolation and Genomic Characteristics of Cat-Borne Campylobacter felis sp. nov. and Sheep-Borne Campylobacter ovis sp. nov.</title>
        <authorList>
            <person name="Wang H."/>
            <person name="Li Y."/>
            <person name="Gu Y."/>
            <person name="Zhou G."/>
            <person name="Chen X."/>
            <person name="Zhang X."/>
            <person name="Shao Z."/>
            <person name="Zhang J."/>
            <person name="Zhang M."/>
        </authorList>
    </citation>
    <scope>NUCLEOTIDE SEQUENCE</scope>
    <source>
        <strain evidence="4">PS10</strain>
    </source>
</reference>
<dbReference type="PANTHER" id="PTHR10302">
    <property type="entry name" value="SINGLE-STRANDED DNA-BINDING PROTEIN"/>
    <property type="match status" value="1"/>
</dbReference>
<keyword evidence="1 2" id="KW-0238">DNA-binding</keyword>
<evidence type="ECO:0000313" key="4">
    <source>
        <dbReference type="EMBL" id="MDL0089190.1"/>
    </source>
</evidence>
<dbReference type="CDD" id="cd04496">
    <property type="entry name" value="SSB_OBF"/>
    <property type="match status" value="1"/>
</dbReference>
<dbReference type="Pfam" id="PF00436">
    <property type="entry name" value="SSB"/>
    <property type="match status" value="1"/>
</dbReference>
<dbReference type="InterPro" id="IPR000424">
    <property type="entry name" value="Primosome_PriB/ssb"/>
</dbReference>
<reference evidence="4" key="1">
    <citation type="submission" date="2022-08" db="EMBL/GenBank/DDBJ databases">
        <authorList>
            <person name="Wang H."/>
        </authorList>
    </citation>
    <scope>NUCLEOTIDE SEQUENCE</scope>
    <source>
        <strain evidence="4">PS10</strain>
    </source>
</reference>
<evidence type="ECO:0000256" key="2">
    <source>
        <dbReference type="HAMAP-Rule" id="MF_00984"/>
    </source>
</evidence>
<dbReference type="Proteomes" id="UP001173801">
    <property type="component" value="Unassembled WGS sequence"/>
</dbReference>
<accession>A0ABT7HQP7</accession>
<dbReference type="PANTHER" id="PTHR10302:SF27">
    <property type="entry name" value="SINGLE-STRANDED DNA-BINDING PROTEIN"/>
    <property type="match status" value="1"/>
</dbReference>
<dbReference type="RefSeq" id="WP_284937848.1">
    <property type="nucleotide sequence ID" value="NZ_JANURM010000009.1"/>
</dbReference>
<dbReference type="InterPro" id="IPR012340">
    <property type="entry name" value="NA-bd_OB-fold"/>
</dbReference>
<evidence type="ECO:0000256" key="1">
    <source>
        <dbReference type="ARBA" id="ARBA00023125"/>
    </source>
</evidence>
<proteinExistence type="inferred from homology"/>
<sequence length="158" mass="17797">MFNKIILVGNLTKDIQIGYSQQGTAYAKSSIAVTKKYRTQKGELAEDTCFIDLVFFGKTAEVANQYLNKGSKILIEGRLKFDTWIDDYGKTKSKHSVAVESLEMLGTPQKQDTQGAFNQYSQNNQNIFKSEPPKVEIPKAEMPKEAVIYDENGDEIPF</sequence>
<dbReference type="InterPro" id="IPR011344">
    <property type="entry name" value="ssDNA-bd"/>
</dbReference>
<dbReference type="SUPFAM" id="SSF50249">
    <property type="entry name" value="Nucleic acid-binding proteins"/>
    <property type="match status" value="1"/>
</dbReference>
<gene>
    <name evidence="4" type="primary">ssb</name>
    <name evidence="4" type="ORF">NYG85_07415</name>
</gene>
<name>A0ABT7HQP7_9BACT</name>